<comment type="pathway">
    <text evidence="5">Amino-acid biosynthesis.</text>
</comment>
<dbReference type="GO" id="GO:0005737">
    <property type="term" value="C:cytoplasm"/>
    <property type="evidence" value="ECO:0007669"/>
    <property type="project" value="TreeGrafter"/>
</dbReference>
<keyword evidence="8" id="KW-1185">Reference proteome</keyword>
<evidence type="ECO:0000313" key="7">
    <source>
        <dbReference type="EMBL" id="CEQ40621.1"/>
    </source>
</evidence>
<dbReference type="InterPro" id="IPR001086">
    <property type="entry name" value="Preph_deHydtase"/>
</dbReference>
<evidence type="ECO:0000256" key="4">
    <source>
        <dbReference type="ARBA" id="ARBA00023239"/>
    </source>
</evidence>
<evidence type="ECO:0000256" key="2">
    <source>
        <dbReference type="ARBA" id="ARBA00023141"/>
    </source>
</evidence>
<accession>A0A0D6EL21</accession>
<dbReference type="PANTHER" id="PTHR21022:SF19">
    <property type="entry name" value="PREPHENATE DEHYDRATASE-RELATED"/>
    <property type="match status" value="1"/>
</dbReference>
<dbReference type="Proteomes" id="UP000243876">
    <property type="component" value="Unassembled WGS sequence"/>
</dbReference>
<protein>
    <submittedName>
        <fullName evidence="7">SPOSA6832_02259-mRNA-1:cds</fullName>
    </submittedName>
</protein>
<evidence type="ECO:0000256" key="3">
    <source>
        <dbReference type="ARBA" id="ARBA00023222"/>
    </source>
</evidence>
<keyword evidence="2" id="KW-0057">Aromatic amino acid biosynthesis</keyword>
<evidence type="ECO:0000313" key="8">
    <source>
        <dbReference type="Proteomes" id="UP000243876"/>
    </source>
</evidence>
<gene>
    <name evidence="7" type="primary">SPOSA6832_02259</name>
</gene>
<dbReference type="Gene3D" id="3.40.190.10">
    <property type="entry name" value="Periplasmic binding protein-like II"/>
    <property type="match status" value="2"/>
</dbReference>
<feature type="non-terminal residue" evidence="7">
    <location>
        <position position="1"/>
    </location>
</feature>
<dbReference type="OrthoDB" id="983542at2759"/>
<name>A0A0D6EL21_SPOSA</name>
<dbReference type="CDD" id="cd13532">
    <property type="entry name" value="PBP2_PDT_like"/>
    <property type="match status" value="1"/>
</dbReference>
<reference evidence="8" key="1">
    <citation type="submission" date="2015-02" db="EMBL/GenBank/DDBJ databases">
        <authorList>
            <person name="Gon?alves P."/>
        </authorList>
    </citation>
    <scope>NUCLEOTIDE SEQUENCE [LARGE SCALE GENOMIC DNA]</scope>
</reference>
<dbReference type="AlphaFoldDB" id="A0A0D6EL21"/>
<dbReference type="GO" id="GO:0004664">
    <property type="term" value="F:prephenate dehydratase activity"/>
    <property type="evidence" value="ECO:0007669"/>
    <property type="project" value="InterPro"/>
</dbReference>
<evidence type="ECO:0000259" key="6">
    <source>
        <dbReference type="PROSITE" id="PS51171"/>
    </source>
</evidence>
<feature type="domain" description="Prephenate dehydratase" evidence="6">
    <location>
        <begin position="19"/>
        <end position="200"/>
    </location>
</feature>
<proteinExistence type="predicted"/>
<dbReference type="SUPFAM" id="SSF53850">
    <property type="entry name" value="Periplasmic binding protein-like II"/>
    <property type="match status" value="1"/>
</dbReference>
<dbReference type="Pfam" id="PF00800">
    <property type="entry name" value="PDT"/>
    <property type="match status" value="1"/>
</dbReference>
<keyword evidence="1" id="KW-0028">Amino-acid biosynthesis</keyword>
<dbReference type="GO" id="GO:0009094">
    <property type="term" value="P:L-phenylalanine biosynthetic process"/>
    <property type="evidence" value="ECO:0007669"/>
    <property type="project" value="UniProtKB-KW"/>
</dbReference>
<dbReference type="PANTHER" id="PTHR21022">
    <property type="entry name" value="PREPHENATE DEHYDRATASE P PROTEIN"/>
    <property type="match status" value="1"/>
</dbReference>
<sequence>MATAASSSASNGSIAPPPRVAFLGPLGTYSHQATTDFFGDCSLAPQERISDVFTSVSTSSTPFGVVPIENSSFGPVLETAERLRTTELSVRGMIALKIGHALLSQRGVARDAEGKREMKRVYSHEQGIGQCRRYLAERYPQVEIIPVNSTAKAAQEAANDAEGLAICSLKCAEVYDLDVVDTDIQDAGFTNTTRFIVLSAPTTPLPPYYPVARPKPLDAHPEQ</sequence>
<keyword evidence="4" id="KW-0456">Lyase</keyword>
<evidence type="ECO:0000256" key="1">
    <source>
        <dbReference type="ARBA" id="ARBA00022605"/>
    </source>
</evidence>
<keyword evidence="3" id="KW-0584">Phenylalanine biosynthesis</keyword>
<organism evidence="7 8">
    <name type="scientific">Sporidiobolus salmonicolor</name>
    <name type="common">Yeast-like fungus</name>
    <name type="synonym">Sporobolomyces salmonicolor</name>
    <dbReference type="NCBI Taxonomy" id="5005"/>
    <lineage>
        <taxon>Eukaryota</taxon>
        <taxon>Fungi</taxon>
        <taxon>Dikarya</taxon>
        <taxon>Basidiomycota</taxon>
        <taxon>Pucciniomycotina</taxon>
        <taxon>Microbotryomycetes</taxon>
        <taxon>Sporidiobolales</taxon>
        <taxon>Sporidiobolaceae</taxon>
        <taxon>Sporobolomyces</taxon>
    </lineage>
</organism>
<evidence type="ECO:0000256" key="5">
    <source>
        <dbReference type="ARBA" id="ARBA00029440"/>
    </source>
</evidence>
<dbReference type="EMBL" id="CENE01000007">
    <property type="protein sequence ID" value="CEQ40621.1"/>
    <property type="molecule type" value="Genomic_DNA"/>
</dbReference>
<dbReference type="PROSITE" id="PS51171">
    <property type="entry name" value="PREPHENATE_DEHYDR_3"/>
    <property type="match status" value="1"/>
</dbReference>